<evidence type="ECO:0000313" key="1">
    <source>
        <dbReference type="EMBL" id="CTP81022.1"/>
    </source>
</evidence>
<protein>
    <submittedName>
        <fullName evidence="1">Bm398</fullName>
    </submittedName>
</protein>
<organism evidence="1">
    <name type="scientific">Brugia malayi</name>
    <name type="common">Filarial nematode worm</name>
    <dbReference type="NCBI Taxonomy" id="6279"/>
    <lineage>
        <taxon>Eukaryota</taxon>
        <taxon>Metazoa</taxon>
        <taxon>Ecdysozoa</taxon>
        <taxon>Nematoda</taxon>
        <taxon>Chromadorea</taxon>
        <taxon>Rhabditida</taxon>
        <taxon>Spirurina</taxon>
        <taxon>Spiruromorpha</taxon>
        <taxon>Filarioidea</taxon>
        <taxon>Onchocercidae</taxon>
        <taxon>Brugia</taxon>
    </lineage>
</organism>
<proteinExistence type="predicted"/>
<reference evidence="1" key="2">
    <citation type="submission" date="2012-12" db="EMBL/GenBank/DDBJ databases">
        <authorList>
            <person name="Gao Y.W."/>
            <person name="Fan S.T."/>
            <person name="Sun H.T."/>
            <person name="Wang Z."/>
            <person name="Gao X.L."/>
            <person name="Li Y.G."/>
            <person name="Wang T.C."/>
            <person name="Zhang K."/>
            <person name="Xu W.W."/>
            <person name="Yu Z.J."/>
            <person name="Xia X.Z."/>
        </authorList>
    </citation>
    <scope>NUCLEOTIDE SEQUENCE</scope>
    <source>
        <strain evidence="1">FR3</strain>
    </source>
</reference>
<accession>A0A0I9N8K3</accession>
<dbReference type="AlphaFoldDB" id="A0A0I9N8K3"/>
<reference evidence="1" key="1">
    <citation type="journal article" date="2007" name="Science">
        <title>Draft genome of the filarial nematode parasite Brugia malayi.</title>
        <authorList>
            <person name="Ghedin E."/>
            <person name="Wang S."/>
            <person name="Spiro D."/>
            <person name="Caler E."/>
            <person name="Zhao Q."/>
            <person name="Crabtree J."/>
            <person name="Allen J.E."/>
            <person name="Delcher A.L."/>
            <person name="Guiliano D.B."/>
            <person name="Miranda-Saavedra D."/>
            <person name="Angiuoli S.V."/>
            <person name="Creasy T."/>
            <person name="Amedeo P."/>
            <person name="Haas B."/>
            <person name="El-Sayed N.M."/>
            <person name="Wortman J.R."/>
            <person name="Feldblyum T."/>
            <person name="Tallon L."/>
            <person name="Schatz M."/>
            <person name="Shumway M."/>
            <person name="Koo H."/>
            <person name="Salzberg S.L."/>
            <person name="Schobel S."/>
            <person name="Pertea M."/>
            <person name="Pop M."/>
            <person name="White O."/>
            <person name="Barton G.J."/>
            <person name="Carlow C.K."/>
            <person name="Crawford M.J."/>
            <person name="Daub J."/>
            <person name="Dimmic M.W."/>
            <person name="Estes C.F."/>
            <person name="Foster J.M."/>
            <person name="Ganatra M."/>
            <person name="Gregory W.F."/>
            <person name="Johnson N.M."/>
            <person name="Jin J."/>
            <person name="Komuniecki R."/>
            <person name="Korf I."/>
            <person name="Kumar S."/>
            <person name="Laney S."/>
            <person name="Li B.W."/>
            <person name="Li W."/>
            <person name="Lindblom T.H."/>
            <person name="Lustigman S."/>
            <person name="Ma D."/>
            <person name="Maina C.V."/>
            <person name="Martin D.M."/>
            <person name="McCarter J.P."/>
            <person name="McReynolds L."/>
            <person name="Mitreva M."/>
            <person name="Nutman T.B."/>
            <person name="Parkinson J."/>
            <person name="Peregrin-Alvarez J.M."/>
            <person name="Poole C."/>
            <person name="Ren Q."/>
            <person name="Saunders L."/>
            <person name="Sluder A.E."/>
            <person name="Smith K."/>
            <person name="Stanke M."/>
            <person name="Unnasch T.R."/>
            <person name="Ware J."/>
            <person name="Wei A.D."/>
            <person name="Weil G."/>
            <person name="Williams D.J."/>
            <person name="Zhang Y."/>
            <person name="Williams S.A."/>
            <person name="Fraser-Liggett C."/>
            <person name="Slatko B."/>
            <person name="Blaxter M.L."/>
            <person name="Scott A.L."/>
        </authorList>
    </citation>
    <scope>NUCLEOTIDE SEQUENCE</scope>
    <source>
        <strain evidence="1">FR3</strain>
    </source>
</reference>
<sequence length="80" mass="9022">MLQSKLKGLNGLPIFPKSLNTNGFTAKPLYWSFELAQVYSWCVDVSGRGQLHLSSEGTYLSSSSGNYQHSQQHKFREIQV</sequence>
<gene>
    <name evidence="1" type="ORF">Bm398</name>
    <name evidence="1" type="ORF">BM_Bm398</name>
</gene>
<dbReference type="EMBL" id="LN856924">
    <property type="protein sequence ID" value="CTP81022.1"/>
    <property type="molecule type" value="Genomic_DNA"/>
</dbReference>
<name>A0A0I9N8K3_BRUMA</name>